<dbReference type="SUPFAM" id="SSF56112">
    <property type="entry name" value="Protein kinase-like (PK-like)"/>
    <property type="match status" value="1"/>
</dbReference>
<accession>A0A0F9C614</accession>
<sequence length="331" mass="39265">MEPPKVKYNRELYEHIRNMRRDRKSYMMCELDLLGQGAAGTTYTAYVKPREKFPDPVVLKEQKRNRFCLNEFEALKYLREQMTAGKFPGYFIYMYGCFTSGDKKYIILEKADKNLDDYFADYNINTKTYLRIFYHIAKAVSYLEAVEFNHGDLWSENVMLTWHPEQEDVPEEEKDYNIKIIDFDSAFKPKTQITNPSLGGADKFRKKFILGYDLNRFFDSLIFSYESYIKKKRQHKKAKIVRLRKLKKQGKKVRIPSMDEEDESDQEYDLENIIYPQEIIDFMYQLGPSDPNVFDDCPDMSGKAVIKMIEEYSTQLGINLETESDYEDSEE</sequence>
<dbReference type="AlphaFoldDB" id="A0A0F9C614"/>
<proteinExistence type="predicted"/>
<dbReference type="Pfam" id="PF00069">
    <property type="entry name" value="Pkinase"/>
    <property type="match status" value="1"/>
</dbReference>
<dbReference type="GO" id="GO:0004672">
    <property type="term" value="F:protein kinase activity"/>
    <property type="evidence" value="ECO:0007669"/>
    <property type="project" value="InterPro"/>
</dbReference>
<dbReference type="EMBL" id="LAZR01048363">
    <property type="protein sequence ID" value="KKK92106.1"/>
    <property type="molecule type" value="Genomic_DNA"/>
</dbReference>
<organism evidence="2">
    <name type="scientific">marine sediment metagenome</name>
    <dbReference type="NCBI Taxonomy" id="412755"/>
    <lineage>
        <taxon>unclassified sequences</taxon>
        <taxon>metagenomes</taxon>
        <taxon>ecological metagenomes</taxon>
    </lineage>
</organism>
<dbReference type="SMART" id="SM00220">
    <property type="entry name" value="S_TKc"/>
    <property type="match status" value="1"/>
</dbReference>
<evidence type="ECO:0000313" key="2">
    <source>
        <dbReference type="EMBL" id="KKK92106.1"/>
    </source>
</evidence>
<name>A0A0F9C614_9ZZZZ</name>
<dbReference type="Gene3D" id="1.10.510.10">
    <property type="entry name" value="Transferase(Phosphotransferase) domain 1"/>
    <property type="match status" value="1"/>
</dbReference>
<dbReference type="PROSITE" id="PS50011">
    <property type="entry name" value="PROTEIN_KINASE_DOM"/>
    <property type="match status" value="1"/>
</dbReference>
<protein>
    <recommendedName>
        <fullName evidence="1">Protein kinase domain-containing protein</fullName>
    </recommendedName>
</protein>
<feature type="domain" description="Protein kinase" evidence="1">
    <location>
        <begin position="28"/>
        <end position="331"/>
    </location>
</feature>
<gene>
    <name evidence="2" type="ORF">LCGC14_2706260</name>
</gene>
<dbReference type="GO" id="GO:0005524">
    <property type="term" value="F:ATP binding"/>
    <property type="evidence" value="ECO:0007669"/>
    <property type="project" value="InterPro"/>
</dbReference>
<comment type="caution">
    <text evidence="2">The sequence shown here is derived from an EMBL/GenBank/DDBJ whole genome shotgun (WGS) entry which is preliminary data.</text>
</comment>
<dbReference type="InterPro" id="IPR011009">
    <property type="entry name" value="Kinase-like_dom_sf"/>
</dbReference>
<dbReference type="PANTHER" id="PTHR44167:SF24">
    <property type="entry name" value="SERINE_THREONINE-PROTEIN KINASE CHK2"/>
    <property type="match status" value="1"/>
</dbReference>
<evidence type="ECO:0000259" key="1">
    <source>
        <dbReference type="PROSITE" id="PS50011"/>
    </source>
</evidence>
<reference evidence="2" key="1">
    <citation type="journal article" date="2015" name="Nature">
        <title>Complex archaea that bridge the gap between prokaryotes and eukaryotes.</title>
        <authorList>
            <person name="Spang A."/>
            <person name="Saw J.H."/>
            <person name="Jorgensen S.L."/>
            <person name="Zaremba-Niedzwiedzka K."/>
            <person name="Martijn J."/>
            <person name="Lind A.E."/>
            <person name="van Eijk R."/>
            <person name="Schleper C."/>
            <person name="Guy L."/>
            <person name="Ettema T.J."/>
        </authorList>
    </citation>
    <scope>NUCLEOTIDE SEQUENCE</scope>
</reference>
<dbReference type="PANTHER" id="PTHR44167">
    <property type="entry name" value="OVARIAN-SPECIFIC SERINE/THREONINE-PROTEIN KINASE LOK-RELATED"/>
    <property type="match status" value="1"/>
</dbReference>
<dbReference type="InterPro" id="IPR000719">
    <property type="entry name" value="Prot_kinase_dom"/>
</dbReference>